<comment type="caution">
    <text evidence="2">The sequence shown here is derived from an EMBL/GenBank/DDBJ whole genome shotgun (WGS) entry which is preliminary data.</text>
</comment>
<protein>
    <submittedName>
        <fullName evidence="2">Uncharacterized protein</fullName>
    </submittedName>
</protein>
<feature type="compositionally biased region" description="Basic and acidic residues" evidence="1">
    <location>
        <begin position="1"/>
        <end position="10"/>
    </location>
</feature>
<evidence type="ECO:0000256" key="1">
    <source>
        <dbReference type="SAM" id="MobiDB-lite"/>
    </source>
</evidence>
<dbReference type="EMBL" id="JAAGAX010000006">
    <property type="protein sequence ID" value="KAF2310361.1"/>
    <property type="molecule type" value="Genomic_DNA"/>
</dbReference>
<organism evidence="2 3">
    <name type="scientific">Hevea brasiliensis</name>
    <name type="common">Para rubber tree</name>
    <name type="synonym">Siphonia brasiliensis</name>
    <dbReference type="NCBI Taxonomy" id="3981"/>
    <lineage>
        <taxon>Eukaryota</taxon>
        <taxon>Viridiplantae</taxon>
        <taxon>Streptophyta</taxon>
        <taxon>Embryophyta</taxon>
        <taxon>Tracheophyta</taxon>
        <taxon>Spermatophyta</taxon>
        <taxon>Magnoliopsida</taxon>
        <taxon>eudicotyledons</taxon>
        <taxon>Gunneridae</taxon>
        <taxon>Pentapetalae</taxon>
        <taxon>rosids</taxon>
        <taxon>fabids</taxon>
        <taxon>Malpighiales</taxon>
        <taxon>Euphorbiaceae</taxon>
        <taxon>Crotonoideae</taxon>
        <taxon>Micrandreae</taxon>
        <taxon>Hevea</taxon>
    </lineage>
</organism>
<feature type="compositionally biased region" description="Low complexity" evidence="1">
    <location>
        <begin position="78"/>
        <end position="89"/>
    </location>
</feature>
<evidence type="ECO:0000313" key="2">
    <source>
        <dbReference type="EMBL" id="KAF2310361.1"/>
    </source>
</evidence>
<dbReference type="Proteomes" id="UP000467840">
    <property type="component" value="Chromosome 14"/>
</dbReference>
<gene>
    <name evidence="2" type="ORF">GH714_008009</name>
</gene>
<dbReference type="AlphaFoldDB" id="A0A6A6M9D9"/>
<proteinExistence type="predicted"/>
<feature type="region of interest" description="Disordered" evidence="1">
    <location>
        <begin position="1"/>
        <end position="89"/>
    </location>
</feature>
<sequence length="89" mass="9721">MSLPRLRDGKANNPLPSIYASQRPLEQQRPEVEATATSSSSWRGNSNNTLVSHKRKVEESDEDLFTVPDVEARPLAGSTVTPNTSSTNP</sequence>
<evidence type="ECO:0000313" key="3">
    <source>
        <dbReference type="Proteomes" id="UP000467840"/>
    </source>
</evidence>
<keyword evidence="3" id="KW-1185">Reference proteome</keyword>
<name>A0A6A6M9D9_HEVBR</name>
<accession>A0A6A6M9D9</accession>
<feature type="compositionally biased region" description="Polar residues" evidence="1">
    <location>
        <begin position="35"/>
        <end position="51"/>
    </location>
</feature>
<reference evidence="2 3" key="1">
    <citation type="journal article" date="2020" name="Mol. Plant">
        <title>The Chromosome-Based Rubber Tree Genome Provides New Insights into Spurge Genome Evolution and Rubber Biosynthesis.</title>
        <authorList>
            <person name="Liu J."/>
            <person name="Shi C."/>
            <person name="Shi C.C."/>
            <person name="Li W."/>
            <person name="Zhang Q.J."/>
            <person name="Zhang Y."/>
            <person name="Li K."/>
            <person name="Lu H.F."/>
            <person name="Shi C."/>
            <person name="Zhu S.T."/>
            <person name="Xiao Z.Y."/>
            <person name="Nan H."/>
            <person name="Yue Y."/>
            <person name="Zhu X.G."/>
            <person name="Wu Y."/>
            <person name="Hong X.N."/>
            <person name="Fan G.Y."/>
            <person name="Tong Y."/>
            <person name="Zhang D."/>
            <person name="Mao C.L."/>
            <person name="Liu Y.L."/>
            <person name="Hao S.J."/>
            <person name="Liu W.Q."/>
            <person name="Lv M.Q."/>
            <person name="Zhang H.B."/>
            <person name="Liu Y."/>
            <person name="Hu-Tang G.R."/>
            <person name="Wang J.P."/>
            <person name="Wang J.H."/>
            <person name="Sun Y.H."/>
            <person name="Ni S.B."/>
            <person name="Chen W.B."/>
            <person name="Zhang X.C."/>
            <person name="Jiao Y.N."/>
            <person name="Eichler E.E."/>
            <person name="Li G.H."/>
            <person name="Liu X."/>
            <person name="Gao L.Z."/>
        </authorList>
    </citation>
    <scope>NUCLEOTIDE SEQUENCE [LARGE SCALE GENOMIC DNA]</scope>
    <source>
        <strain evidence="3">cv. GT1</strain>
        <tissue evidence="2">Leaf</tissue>
    </source>
</reference>